<comment type="caution">
    <text evidence="2">The sequence shown here is derived from an EMBL/GenBank/DDBJ whole genome shotgun (WGS) entry which is preliminary data.</text>
</comment>
<dbReference type="EMBL" id="CAXAJV020001300">
    <property type="protein sequence ID" value="CAL7950495.1"/>
    <property type="molecule type" value="Genomic_DNA"/>
</dbReference>
<reference evidence="2 3" key="1">
    <citation type="submission" date="2024-08" db="EMBL/GenBank/DDBJ databases">
        <authorList>
            <person name="Will J Nash"/>
            <person name="Angela Man"/>
            <person name="Seanna McTaggart"/>
            <person name="Kendall Baker"/>
            <person name="Tom Barker"/>
            <person name="Leah Catchpole"/>
            <person name="Alex Durrant"/>
            <person name="Karim Gharbi"/>
            <person name="Naomi Irish"/>
            <person name="Gemy Kaithakottil"/>
            <person name="Debby Ku"/>
            <person name="Aaliyah Providence"/>
            <person name="Felix Shaw"/>
            <person name="David Swarbreck"/>
            <person name="Chris Watkins"/>
            <person name="Ann M. McCartney"/>
            <person name="Giulio Formenti"/>
            <person name="Alice Mouton"/>
            <person name="Noel Vella"/>
            <person name="Bjorn M von Reumont"/>
            <person name="Adriana Vella"/>
            <person name="Wilfried Haerty"/>
        </authorList>
    </citation>
    <scope>NUCLEOTIDE SEQUENCE [LARGE SCALE GENOMIC DNA]</scope>
</reference>
<protein>
    <submittedName>
        <fullName evidence="2">Uncharacterized protein</fullName>
    </submittedName>
</protein>
<feature type="region of interest" description="Disordered" evidence="1">
    <location>
        <begin position="192"/>
        <end position="224"/>
    </location>
</feature>
<evidence type="ECO:0000256" key="1">
    <source>
        <dbReference type="SAM" id="MobiDB-lite"/>
    </source>
</evidence>
<organism evidence="2 3">
    <name type="scientific">Xylocopa violacea</name>
    <name type="common">Violet carpenter bee</name>
    <name type="synonym">Apis violacea</name>
    <dbReference type="NCBI Taxonomy" id="135666"/>
    <lineage>
        <taxon>Eukaryota</taxon>
        <taxon>Metazoa</taxon>
        <taxon>Ecdysozoa</taxon>
        <taxon>Arthropoda</taxon>
        <taxon>Hexapoda</taxon>
        <taxon>Insecta</taxon>
        <taxon>Pterygota</taxon>
        <taxon>Neoptera</taxon>
        <taxon>Endopterygota</taxon>
        <taxon>Hymenoptera</taxon>
        <taxon>Apocrita</taxon>
        <taxon>Aculeata</taxon>
        <taxon>Apoidea</taxon>
        <taxon>Anthophila</taxon>
        <taxon>Apidae</taxon>
        <taxon>Xylocopa</taxon>
        <taxon>Xylocopa</taxon>
    </lineage>
</organism>
<proteinExistence type="predicted"/>
<accession>A0ABP1PB56</accession>
<evidence type="ECO:0000313" key="2">
    <source>
        <dbReference type="EMBL" id="CAL7950495.1"/>
    </source>
</evidence>
<dbReference type="Proteomes" id="UP001642520">
    <property type="component" value="Unassembled WGS sequence"/>
</dbReference>
<keyword evidence="3" id="KW-1185">Reference proteome</keyword>
<name>A0ABP1PB56_XYLVO</name>
<sequence>MLQHPSVELNVTIVRNPSMTVQRTTITLKNEHFPDISDLFVDVGTICDEQQFRIYCRIAEQHYVPVFNFISFKGGLEMICSPEIYVVVDEPILDLLFNSSSMISTLDGSISTEICSKDSNEFKFESDFEDRAAPSVYMLSDIKILQCALTILKDCDTGPGAPFRYLFAKTPPIYRRELKDTDRKMKILLKGFPQPKLKPPCEPFPETKDTRSQVASKSSKKRRN</sequence>
<gene>
    <name evidence="2" type="ORF">XYLVIOL_LOCUS9988</name>
</gene>
<evidence type="ECO:0000313" key="3">
    <source>
        <dbReference type="Proteomes" id="UP001642520"/>
    </source>
</evidence>